<name>A0A5S5CAY4_9BACL</name>
<protein>
    <recommendedName>
        <fullName evidence="4">HTH araC/xylS-type domain-containing protein</fullName>
    </recommendedName>
</protein>
<keyword evidence="2" id="KW-0238">DNA-binding</keyword>
<proteinExistence type="predicted"/>
<evidence type="ECO:0000313" key="5">
    <source>
        <dbReference type="EMBL" id="TYP76555.1"/>
    </source>
</evidence>
<dbReference type="PANTHER" id="PTHR43280">
    <property type="entry name" value="ARAC-FAMILY TRANSCRIPTIONAL REGULATOR"/>
    <property type="match status" value="1"/>
</dbReference>
<comment type="caution">
    <text evidence="5">The sequence shown here is derived from an EMBL/GenBank/DDBJ whole genome shotgun (WGS) entry which is preliminary data.</text>
</comment>
<evidence type="ECO:0000256" key="2">
    <source>
        <dbReference type="ARBA" id="ARBA00023125"/>
    </source>
</evidence>
<evidence type="ECO:0000259" key="4">
    <source>
        <dbReference type="PROSITE" id="PS01124"/>
    </source>
</evidence>
<organism evidence="5 6">
    <name type="scientific">Paenibacillus methanolicus</name>
    <dbReference type="NCBI Taxonomy" id="582686"/>
    <lineage>
        <taxon>Bacteria</taxon>
        <taxon>Bacillati</taxon>
        <taxon>Bacillota</taxon>
        <taxon>Bacilli</taxon>
        <taxon>Bacillales</taxon>
        <taxon>Paenibacillaceae</taxon>
        <taxon>Paenibacillus</taxon>
    </lineage>
</organism>
<dbReference type="OrthoDB" id="2615714at2"/>
<dbReference type="GO" id="GO:0043565">
    <property type="term" value="F:sequence-specific DNA binding"/>
    <property type="evidence" value="ECO:0007669"/>
    <property type="project" value="InterPro"/>
</dbReference>
<dbReference type="PROSITE" id="PS01124">
    <property type="entry name" value="HTH_ARAC_FAMILY_2"/>
    <property type="match status" value="1"/>
</dbReference>
<gene>
    <name evidence="5" type="ORF">BCM02_103217</name>
</gene>
<dbReference type="SMART" id="SM00342">
    <property type="entry name" value="HTH_ARAC"/>
    <property type="match status" value="1"/>
</dbReference>
<dbReference type="InterPro" id="IPR018060">
    <property type="entry name" value="HTH_AraC"/>
</dbReference>
<dbReference type="RefSeq" id="WP_148928960.1">
    <property type="nucleotide sequence ID" value="NZ_VNHS01000003.1"/>
</dbReference>
<keyword evidence="6" id="KW-1185">Reference proteome</keyword>
<evidence type="ECO:0000256" key="3">
    <source>
        <dbReference type="ARBA" id="ARBA00023163"/>
    </source>
</evidence>
<keyword evidence="1" id="KW-0805">Transcription regulation</keyword>
<accession>A0A5S5CAY4</accession>
<dbReference type="AlphaFoldDB" id="A0A5S5CAY4"/>
<dbReference type="Gene3D" id="1.10.10.60">
    <property type="entry name" value="Homeodomain-like"/>
    <property type="match status" value="1"/>
</dbReference>
<evidence type="ECO:0000256" key="1">
    <source>
        <dbReference type="ARBA" id="ARBA00023015"/>
    </source>
</evidence>
<dbReference type="PANTHER" id="PTHR43280:SF2">
    <property type="entry name" value="HTH-TYPE TRANSCRIPTIONAL REGULATOR EXSA"/>
    <property type="match status" value="1"/>
</dbReference>
<reference evidence="5 6" key="1">
    <citation type="submission" date="2019-07" db="EMBL/GenBank/DDBJ databases">
        <title>Genomic Encyclopedia of Type Strains, Phase III (KMG-III): the genomes of soil and plant-associated and newly described type strains.</title>
        <authorList>
            <person name="Whitman W."/>
        </authorList>
    </citation>
    <scope>NUCLEOTIDE SEQUENCE [LARGE SCALE GENOMIC DNA]</scope>
    <source>
        <strain evidence="5 6">BL24</strain>
    </source>
</reference>
<feature type="domain" description="HTH araC/xylS-type" evidence="4">
    <location>
        <begin position="18"/>
        <end position="91"/>
    </location>
</feature>
<dbReference type="SUPFAM" id="SSF46689">
    <property type="entry name" value="Homeodomain-like"/>
    <property type="match status" value="1"/>
</dbReference>
<dbReference type="EMBL" id="VNHS01000003">
    <property type="protein sequence ID" value="TYP76555.1"/>
    <property type="molecule type" value="Genomic_DNA"/>
</dbReference>
<keyword evidence="3" id="KW-0804">Transcription</keyword>
<evidence type="ECO:0000313" key="6">
    <source>
        <dbReference type="Proteomes" id="UP000323257"/>
    </source>
</evidence>
<dbReference type="GO" id="GO:0003700">
    <property type="term" value="F:DNA-binding transcription factor activity"/>
    <property type="evidence" value="ECO:0007669"/>
    <property type="project" value="InterPro"/>
</dbReference>
<dbReference type="Proteomes" id="UP000323257">
    <property type="component" value="Unassembled WGS sequence"/>
</dbReference>
<sequence>MERAEWSFADSGTFAAFEQIKKQLEDGCKESLRIEQLAANHGISASYPRKLFLKHTGRGPKEYQMQVRNELACRYLAYTDYPIKEPSAYKGERRSGEDNGER</sequence>
<dbReference type="InterPro" id="IPR009057">
    <property type="entry name" value="Homeodomain-like_sf"/>
</dbReference>